<dbReference type="SUPFAM" id="SSF56349">
    <property type="entry name" value="DNA breaking-rejoining enzymes"/>
    <property type="match status" value="1"/>
</dbReference>
<evidence type="ECO:0000256" key="1">
    <source>
        <dbReference type="ARBA" id="ARBA00023172"/>
    </source>
</evidence>
<dbReference type="EMBL" id="JBHTCF010000001">
    <property type="protein sequence ID" value="MFC7302772.1"/>
    <property type="molecule type" value="Genomic_DNA"/>
</dbReference>
<dbReference type="Proteomes" id="UP001596523">
    <property type="component" value="Unassembled WGS sequence"/>
</dbReference>
<keyword evidence="3" id="KW-1185">Reference proteome</keyword>
<reference evidence="3" key="1">
    <citation type="journal article" date="2019" name="Int. J. Syst. Evol. Microbiol.">
        <title>The Global Catalogue of Microorganisms (GCM) 10K type strain sequencing project: providing services to taxonomists for standard genome sequencing and annotation.</title>
        <authorList>
            <consortium name="The Broad Institute Genomics Platform"/>
            <consortium name="The Broad Institute Genome Sequencing Center for Infectious Disease"/>
            <person name="Wu L."/>
            <person name="Ma J."/>
        </authorList>
    </citation>
    <scope>NUCLEOTIDE SEQUENCE [LARGE SCALE GENOMIC DNA]</scope>
    <source>
        <strain evidence="3">SYNS20</strain>
    </source>
</reference>
<proteinExistence type="predicted"/>
<name>A0ABW2JAD6_9ACTN</name>
<accession>A0ABW2JAD6</accession>
<evidence type="ECO:0008006" key="4">
    <source>
        <dbReference type="Google" id="ProtNLM"/>
    </source>
</evidence>
<organism evidence="2 3">
    <name type="scientific">Streptomyces monticola</name>
    <dbReference type="NCBI Taxonomy" id="2666263"/>
    <lineage>
        <taxon>Bacteria</taxon>
        <taxon>Bacillati</taxon>
        <taxon>Actinomycetota</taxon>
        <taxon>Actinomycetes</taxon>
        <taxon>Kitasatosporales</taxon>
        <taxon>Streptomycetaceae</taxon>
        <taxon>Streptomyces</taxon>
    </lineage>
</organism>
<evidence type="ECO:0000313" key="2">
    <source>
        <dbReference type="EMBL" id="MFC7302772.1"/>
    </source>
</evidence>
<comment type="caution">
    <text evidence="2">The sequence shown here is derived from an EMBL/GenBank/DDBJ whole genome shotgun (WGS) entry which is preliminary data.</text>
</comment>
<keyword evidence="1" id="KW-0233">DNA recombination</keyword>
<sequence length="233" mass="26208">MSPALPEFESVRVGGECLVLGRAFFLTVPSMEAVGVRREDMEAAPGWQTVEEQRQRGKAVPLKTDASNASLAVGSFLFHKYREHMARRRAPLSAAVLRKRERRGLPPLSREYDHLVTVTKYRTPVRQNALGHAFDVAKDRARARGIDVPEEATFRSLRHFADAVLIASGLEPRKVQARMRHAHLTQTLDTYGYLMWEVDWQNAPASFEELYGIPAPPGLPEAALLPMAQRVRQ</sequence>
<dbReference type="InterPro" id="IPR013762">
    <property type="entry name" value="Integrase-like_cat_sf"/>
</dbReference>
<dbReference type="InterPro" id="IPR011010">
    <property type="entry name" value="DNA_brk_join_enz"/>
</dbReference>
<gene>
    <name evidence="2" type="ORF">ACFQVC_00900</name>
</gene>
<dbReference type="Gene3D" id="1.10.443.10">
    <property type="entry name" value="Intergrase catalytic core"/>
    <property type="match status" value="1"/>
</dbReference>
<evidence type="ECO:0000313" key="3">
    <source>
        <dbReference type="Proteomes" id="UP001596523"/>
    </source>
</evidence>
<protein>
    <recommendedName>
        <fullName evidence="4">Tyr recombinase domain-containing protein</fullName>
    </recommendedName>
</protein>
<dbReference type="RefSeq" id="WP_381825312.1">
    <property type="nucleotide sequence ID" value="NZ_JBHTCF010000001.1"/>
</dbReference>